<dbReference type="Pfam" id="PF04825">
    <property type="entry name" value="Rad21_Rec8_N"/>
    <property type="match status" value="1"/>
</dbReference>
<comment type="similarity">
    <text evidence="2">Belongs to the rad21 family.</text>
</comment>
<sequence length="498" mass="55779">MISDQLRTNQGPLARVWLASHWERKISKSQFLQTNLEKTIDAIATNQQTEPIALRLSGQLLLGVVRIYSRKTRYLLEDCNEALVKIKLAFKKGDVNMPDIHQSVANVNTITLQDKLTEFDILLPDLPFNSSNNLTDHDPIFESLGDFSSQNITLSDMQNDFSFGNWEAGRREEGVEAGRRDNGALADNGLNLDNLEGPLKGLTLGENSNGINNDNVDFDFDLNDNIDYGDDGMFFNNNVEFNMPSTNDADSDNLLQVGIVEDENMFDIDGAVPETAVRRRKRLVVDQVTEIPQEDLRKYYTDTSSLIFTRDATVVNKSKAPVQLTRPSGDALGSELESLFTRMNNKRRAPVMDSDVYKQPRLDDPFGAPTPGAGTTSSAFQFDDDNNDFGDDDDLAFNQRSFDRFNTMREFDEYDLSMTQTTDSLSPHTNATLTTINNNLATRSTVKFGELASSTCKKAEAAKLFYDILLLSTKNKVKVKQDRPFGEIQINAPTMLAH</sequence>
<reference evidence="7 8" key="1">
    <citation type="submission" date="2024-04" db="EMBL/GenBank/DDBJ databases">
        <title>genome sequences of Mucor flavus KT1a and Helicostylum pulchrum KT1b strains isolation_sourced from the surface of a dry-aged beef.</title>
        <authorList>
            <person name="Toyotome T."/>
            <person name="Hosono M."/>
            <person name="Torimaru M."/>
            <person name="Fukuda K."/>
            <person name="Mikami N."/>
        </authorList>
    </citation>
    <scope>NUCLEOTIDE SEQUENCE [LARGE SCALE GENOMIC DNA]</scope>
    <source>
        <strain evidence="7 8">KT1b</strain>
    </source>
</reference>
<dbReference type="InterPro" id="IPR036390">
    <property type="entry name" value="WH_DNA-bd_sf"/>
</dbReference>
<evidence type="ECO:0000313" key="7">
    <source>
        <dbReference type="EMBL" id="GAA5806389.1"/>
    </source>
</evidence>
<name>A0ABP9YHG7_9FUNG</name>
<dbReference type="PANTHER" id="PTHR12585:SF69">
    <property type="entry name" value="FI11703P"/>
    <property type="match status" value="1"/>
</dbReference>
<evidence type="ECO:0000259" key="6">
    <source>
        <dbReference type="Pfam" id="PF04825"/>
    </source>
</evidence>
<organism evidence="7 8">
    <name type="scientific">Helicostylum pulchrum</name>
    <dbReference type="NCBI Taxonomy" id="562976"/>
    <lineage>
        <taxon>Eukaryota</taxon>
        <taxon>Fungi</taxon>
        <taxon>Fungi incertae sedis</taxon>
        <taxon>Mucoromycota</taxon>
        <taxon>Mucoromycotina</taxon>
        <taxon>Mucoromycetes</taxon>
        <taxon>Mucorales</taxon>
        <taxon>Mucorineae</taxon>
        <taxon>Mucoraceae</taxon>
        <taxon>Helicostylum</taxon>
    </lineage>
</organism>
<keyword evidence="8" id="KW-1185">Reference proteome</keyword>
<dbReference type="InterPro" id="IPR023093">
    <property type="entry name" value="ScpA-like_C"/>
</dbReference>
<keyword evidence="3" id="KW-0539">Nucleus</keyword>
<evidence type="ECO:0000259" key="5">
    <source>
        <dbReference type="Pfam" id="PF04824"/>
    </source>
</evidence>
<dbReference type="InterPro" id="IPR006910">
    <property type="entry name" value="Rad21_Rec8_N"/>
</dbReference>
<dbReference type="Gene3D" id="1.10.10.580">
    <property type="entry name" value="Structural maintenance of chromosome 1. Chain E"/>
    <property type="match status" value="1"/>
</dbReference>
<feature type="domain" description="Rad21/Rec8-like protein N-terminal" evidence="6">
    <location>
        <begin position="2"/>
        <end position="101"/>
    </location>
</feature>
<dbReference type="InterPro" id="IPR006909">
    <property type="entry name" value="Rad21/Rec8_C_eu"/>
</dbReference>
<feature type="region of interest" description="Disordered" evidence="4">
    <location>
        <begin position="362"/>
        <end position="384"/>
    </location>
</feature>
<dbReference type="SUPFAM" id="SSF46785">
    <property type="entry name" value="Winged helix' DNA-binding domain"/>
    <property type="match status" value="1"/>
</dbReference>
<accession>A0ABP9YHG7</accession>
<gene>
    <name evidence="7" type="ORF">HPULCUR_011922</name>
</gene>
<evidence type="ECO:0000256" key="1">
    <source>
        <dbReference type="ARBA" id="ARBA00004123"/>
    </source>
</evidence>
<comment type="caution">
    <text evidence="7">The sequence shown here is derived from an EMBL/GenBank/DDBJ whole genome shotgun (WGS) entry which is preliminary data.</text>
</comment>
<evidence type="ECO:0000256" key="3">
    <source>
        <dbReference type="ARBA" id="ARBA00023242"/>
    </source>
</evidence>
<dbReference type="EMBL" id="BAABUJ010000064">
    <property type="protein sequence ID" value="GAA5806389.1"/>
    <property type="molecule type" value="Genomic_DNA"/>
</dbReference>
<evidence type="ECO:0000313" key="8">
    <source>
        <dbReference type="Proteomes" id="UP001476247"/>
    </source>
</evidence>
<dbReference type="InterPro" id="IPR039781">
    <property type="entry name" value="Rad21/Rec8-like"/>
</dbReference>
<evidence type="ECO:0008006" key="9">
    <source>
        <dbReference type="Google" id="ProtNLM"/>
    </source>
</evidence>
<dbReference type="Pfam" id="PF04824">
    <property type="entry name" value="Rad21_Rec8"/>
    <property type="match status" value="1"/>
</dbReference>
<protein>
    <recommendedName>
        <fullName evidence="9">Double-strand-break repair protein rad21</fullName>
    </recommendedName>
</protein>
<evidence type="ECO:0000256" key="2">
    <source>
        <dbReference type="ARBA" id="ARBA00009870"/>
    </source>
</evidence>
<proteinExistence type="inferred from homology"/>
<feature type="domain" description="Rad21/Rec8-like protein C-terminal eukaryotic" evidence="5">
    <location>
        <begin position="452"/>
        <end position="492"/>
    </location>
</feature>
<dbReference type="Proteomes" id="UP001476247">
    <property type="component" value="Unassembled WGS sequence"/>
</dbReference>
<comment type="subcellular location">
    <subcellularLocation>
        <location evidence="1">Nucleus</location>
    </subcellularLocation>
</comment>
<dbReference type="PANTHER" id="PTHR12585">
    <property type="entry name" value="SCC1 / RAD21 FAMILY MEMBER"/>
    <property type="match status" value="1"/>
</dbReference>
<evidence type="ECO:0000256" key="4">
    <source>
        <dbReference type="SAM" id="MobiDB-lite"/>
    </source>
</evidence>